<keyword evidence="1" id="KW-0805">Transcription regulation</keyword>
<dbReference type="SMART" id="SM00342">
    <property type="entry name" value="HTH_ARAC"/>
    <property type="match status" value="1"/>
</dbReference>
<proteinExistence type="predicted"/>
<evidence type="ECO:0000313" key="5">
    <source>
        <dbReference type="Proteomes" id="UP000228930"/>
    </source>
</evidence>
<feature type="domain" description="HTH araC/xylS-type" evidence="3">
    <location>
        <begin position="192"/>
        <end position="287"/>
    </location>
</feature>
<comment type="caution">
    <text evidence="4">The sequence shown here is derived from an EMBL/GenBank/DDBJ whole genome shotgun (WGS) entry which is preliminary data.</text>
</comment>
<dbReference type="PANTHER" id="PTHR47893">
    <property type="entry name" value="REGULATORY PROTEIN PCHR"/>
    <property type="match status" value="1"/>
</dbReference>
<organism evidence="4 5">
    <name type="scientific">Bradyrhizobium nitroreducens</name>
    <dbReference type="NCBI Taxonomy" id="709803"/>
    <lineage>
        <taxon>Bacteria</taxon>
        <taxon>Pseudomonadati</taxon>
        <taxon>Pseudomonadota</taxon>
        <taxon>Alphaproteobacteria</taxon>
        <taxon>Hyphomicrobiales</taxon>
        <taxon>Nitrobacteraceae</taxon>
        <taxon>Bradyrhizobium</taxon>
    </lineage>
</organism>
<dbReference type="AlphaFoldDB" id="A0A2M6UBJ2"/>
<evidence type="ECO:0000313" key="4">
    <source>
        <dbReference type="EMBL" id="PIT01963.1"/>
    </source>
</evidence>
<name>A0A2M6UBJ2_9BRAD</name>
<dbReference type="Pfam" id="PF12833">
    <property type="entry name" value="HTH_18"/>
    <property type="match status" value="1"/>
</dbReference>
<dbReference type="Gene3D" id="1.10.10.60">
    <property type="entry name" value="Homeodomain-like"/>
    <property type="match status" value="2"/>
</dbReference>
<gene>
    <name evidence="4" type="ORF">TSA1_15170</name>
</gene>
<evidence type="ECO:0000259" key="3">
    <source>
        <dbReference type="PROSITE" id="PS01124"/>
    </source>
</evidence>
<protein>
    <recommendedName>
        <fullName evidence="3">HTH araC/xylS-type domain-containing protein</fullName>
    </recommendedName>
</protein>
<dbReference type="InterPro" id="IPR053142">
    <property type="entry name" value="PchR_regulatory_protein"/>
</dbReference>
<dbReference type="PANTHER" id="PTHR47893:SF1">
    <property type="entry name" value="REGULATORY PROTEIN PCHR"/>
    <property type="match status" value="1"/>
</dbReference>
<sequence length="287" mass="30969">MATERVDLNERLIMMSGGFVLSAGINRFDQPKRVNTALPAGIKTVVLLSGRLQISVGGDRGREVCGPTVLLIRSSADAERDQVFAANAPIRYLIVQMNESVLGTEMTDALDRSFAAIGGASHRGAQLASCPANRALQVLVSQITNCPIRGPERELYLCGKAMQLVALALSSCTTQAGDADSRFAARDVERIRKARDLLVASMREPPSLDALARQVGLNVRKLSSGFRQVYGASVFGFLQEYRLEQAYKLISTGEMSVSGAAFHVGYGAAHFATIFRKRFGVSPSSLR</sequence>
<dbReference type="GO" id="GO:0003700">
    <property type="term" value="F:DNA-binding transcription factor activity"/>
    <property type="evidence" value="ECO:0007669"/>
    <property type="project" value="InterPro"/>
</dbReference>
<evidence type="ECO:0000256" key="1">
    <source>
        <dbReference type="ARBA" id="ARBA00023015"/>
    </source>
</evidence>
<dbReference type="EMBL" id="LFJC01000003">
    <property type="protein sequence ID" value="PIT01963.1"/>
    <property type="molecule type" value="Genomic_DNA"/>
</dbReference>
<dbReference type="SUPFAM" id="SSF46689">
    <property type="entry name" value="Homeodomain-like"/>
    <property type="match status" value="2"/>
</dbReference>
<dbReference type="PROSITE" id="PS01124">
    <property type="entry name" value="HTH_ARAC_FAMILY_2"/>
    <property type="match status" value="1"/>
</dbReference>
<evidence type="ECO:0000256" key="2">
    <source>
        <dbReference type="ARBA" id="ARBA00023163"/>
    </source>
</evidence>
<reference evidence="4 5" key="1">
    <citation type="submission" date="2015-06" db="EMBL/GenBank/DDBJ databases">
        <title>Comparative genome analysis of nirS-carrying Bradyrhizobium sp. strains.</title>
        <authorList>
            <person name="Ishii S."/>
            <person name="Jang J."/>
            <person name="Nishizawa T."/>
            <person name="Senoo K."/>
        </authorList>
    </citation>
    <scope>NUCLEOTIDE SEQUENCE [LARGE SCALE GENOMIC DNA]</scope>
    <source>
        <strain evidence="4 5">TSA1</strain>
    </source>
</reference>
<keyword evidence="5" id="KW-1185">Reference proteome</keyword>
<dbReference type="GO" id="GO:0043565">
    <property type="term" value="F:sequence-specific DNA binding"/>
    <property type="evidence" value="ECO:0007669"/>
    <property type="project" value="InterPro"/>
</dbReference>
<accession>A0A2M6UBJ2</accession>
<dbReference type="RefSeq" id="WP_100177155.1">
    <property type="nucleotide sequence ID" value="NZ_LFJC01000003.1"/>
</dbReference>
<dbReference type="Proteomes" id="UP000228930">
    <property type="component" value="Unassembled WGS sequence"/>
</dbReference>
<keyword evidence="2" id="KW-0804">Transcription</keyword>
<dbReference type="InterPro" id="IPR009057">
    <property type="entry name" value="Homeodomain-like_sf"/>
</dbReference>
<dbReference type="InterPro" id="IPR018060">
    <property type="entry name" value="HTH_AraC"/>
</dbReference>